<comment type="caution">
    <text evidence="1">The sequence shown here is derived from an EMBL/GenBank/DDBJ whole genome shotgun (WGS) entry which is preliminary data.</text>
</comment>
<sequence>GGIYRPAYLSMSFYPGELVQYAQIPKNAYPESLLS</sequence>
<organism evidence="1">
    <name type="scientific">marine sediment metagenome</name>
    <dbReference type="NCBI Taxonomy" id="412755"/>
    <lineage>
        <taxon>unclassified sequences</taxon>
        <taxon>metagenomes</taxon>
        <taxon>ecological metagenomes</taxon>
    </lineage>
</organism>
<proteinExistence type="predicted"/>
<accession>X1ST21</accession>
<feature type="non-terminal residue" evidence="1">
    <location>
        <position position="1"/>
    </location>
</feature>
<protein>
    <submittedName>
        <fullName evidence="1">Uncharacterized protein</fullName>
    </submittedName>
</protein>
<dbReference type="EMBL" id="BARW01016866">
    <property type="protein sequence ID" value="GAI96083.1"/>
    <property type="molecule type" value="Genomic_DNA"/>
</dbReference>
<reference evidence="1" key="1">
    <citation type="journal article" date="2014" name="Front. Microbiol.">
        <title>High frequency of phylogenetically diverse reductive dehalogenase-homologous genes in deep subseafloor sedimentary metagenomes.</title>
        <authorList>
            <person name="Kawai M."/>
            <person name="Futagami T."/>
            <person name="Toyoda A."/>
            <person name="Takaki Y."/>
            <person name="Nishi S."/>
            <person name="Hori S."/>
            <person name="Arai W."/>
            <person name="Tsubouchi T."/>
            <person name="Morono Y."/>
            <person name="Uchiyama I."/>
            <person name="Ito T."/>
            <person name="Fujiyama A."/>
            <person name="Inagaki F."/>
            <person name="Takami H."/>
        </authorList>
    </citation>
    <scope>NUCLEOTIDE SEQUENCE</scope>
    <source>
        <strain evidence="1">Expedition CK06-06</strain>
    </source>
</reference>
<evidence type="ECO:0000313" key="1">
    <source>
        <dbReference type="EMBL" id="GAI96083.1"/>
    </source>
</evidence>
<dbReference type="AlphaFoldDB" id="X1ST21"/>
<name>X1ST21_9ZZZZ</name>
<gene>
    <name evidence="1" type="ORF">S12H4_29271</name>
</gene>